<keyword evidence="1" id="KW-1133">Transmembrane helix</keyword>
<feature type="transmembrane region" description="Helical" evidence="1">
    <location>
        <begin position="58"/>
        <end position="81"/>
    </location>
</feature>
<protein>
    <submittedName>
        <fullName evidence="2">Uncharacterized protein</fullName>
    </submittedName>
</protein>
<feature type="transmembrane region" description="Helical" evidence="1">
    <location>
        <begin position="28"/>
        <end position="46"/>
    </location>
</feature>
<name>A0A7V4G9K3_9BACT</name>
<evidence type="ECO:0000313" key="2">
    <source>
        <dbReference type="EMBL" id="HGS05871.1"/>
    </source>
</evidence>
<accession>A0A7V4G9K3</accession>
<evidence type="ECO:0000256" key="1">
    <source>
        <dbReference type="SAM" id="Phobius"/>
    </source>
</evidence>
<gene>
    <name evidence="2" type="ORF">ENT08_09110</name>
</gene>
<sequence>MAQVEQDTPARGGLSLFKVAGIRLRLDYTWFIVFALVLFALSAGYLPRTFPGQDPQTYWLAGLVATLLLLLTVGVLMRVAYFGVAPIGQAPGSVSGRGEGNARR</sequence>
<proteinExistence type="predicted"/>
<keyword evidence="1" id="KW-0472">Membrane</keyword>
<dbReference type="EMBL" id="DSXI01000542">
    <property type="protein sequence ID" value="HGS05871.1"/>
    <property type="molecule type" value="Genomic_DNA"/>
</dbReference>
<dbReference type="AlphaFoldDB" id="A0A7V4G9K3"/>
<keyword evidence="1" id="KW-0812">Transmembrane</keyword>
<reference evidence="2" key="1">
    <citation type="journal article" date="2020" name="mSystems">
        <title>Genome- and Community-Level Interaction Insights into Carbon Utilization and Element Cycling Functions of Hydrothermarchaeota in Hydrothermal Sediment.</title>
        <authorList>
            <person name="Zhou Z."/>
            <person name="Liu Y."/>
            <person name="Xu W."/>
            <person name="Pan J."/>
            <person name="Luo Z.H."/>
            <person name="Li M."/>
        </authorList>
    </citation>
    <scope>NUCLEOTIDE SEQUENCE [LARGE SCALE GENOMIC DNA]</scope>
    <source>
        <strain evidence="2">SpSt-548</strain>
    </source>
</reference>
<comment type="caution">
    <text evidence="2">The sequence shown here is derived from an EMBL/GenBank/DDBJ whole genome shotgun (WGS) entry which is preliminary data.</text>
</comment>
<organism evidence="2">
    <name type="scientific">Desulfobacca acetoxidans</name>
    <dbReference type="NCBI Taxonomy" id="60893"/>
    <lineage>
        <taxon>Bacteria</taxon>
        <taxon>Pseudomonadati</taxon>
        <taxon>Thermodesulfobacteriota</taxon>
        <taxon>Desulfobaccia</taxon>
        <taxon>Desulfobaccales</taxon>
        <taxon>Desulfobaccaceae</taxon>
        <taxon>Desulfobacca</taxon>
    </lineage>
</organism>